<evidence type="ECO:0000259" key="3">
    <source>
        <dbReference type="Pfam" id="PF05267"/>
    </source>
</evidence>
<dbReference type="InterPro" id="IPR007931">
    <property type="entry name" value="TsetseEP"/>
</dbReference>
<evidence type="ECO:0000256" key="1">
    <source>
        <dbReference type="SAM" id="MobiDB-lite"/>
    </source>
</evidence>
<sequence length="269" mass="27351">MKFLCSVLILASVLAANAKPNVQLQIQSALDQYLVHARDLDATVSADVTTQCFNLYLPMLNEVAATFSSSYQGCISTANAETANLTAQADKQQKIYQSDVSSLCSAFTACNSDNDTTTFFNCYASAAESDVSVIYDIATNAASSATTLSMGIQAIQATEYQCTNTTESNYVRDTAATYDLLDSCLKYGVPTTSTAAPSPSRPVASSSRAPVTDGTTALASSSAAVTTAAPGTPAPVSTAAPGTAAPVTTAAPGTAAPVTTAAPGTPASS</sequence>
<organism evidence="6">
    <name type="scientific">Drosophila rhopaloa</name>
    <name type="common">Fruit fly</name>
    <dbReference type="NCBI Taxonomy" id="1041015"/>
    <lineage>
        <taxon>Eukaryota</taxon>
        <taxon>Metazoa</taxon>
        <taxon>Ecdysozoa</taxon>
        <taxon>Arthropoda</taxon>
        <taxon>Hexapoda</taxon>
        <taxon>Insecta</taxon>
        <taxon>Pterygota</taxon>
        <taxon>Neoptera</taxon>
        <taxon>Endopterygota</taxon>
        <taxon>Diptera</taxon>
        <taxon>Brachycera</taxon>
        <taxon>Muscomorpha</taxon>
        <taxon>Ephydroidea</taxon>
        <taxon>Drosophilidae</taxon>
        <taxon>Drosophila</taxon>
        <taxon>Sophophora</taxon>
    </lineage>
</organism>
<reference evidence="6" key="2">
    <citation type="submission" date="2025-04" db="UniProtKB">
        <authorList>
            <consortium name="RefSeq"/>
        </authorList>
    </citation>
    <scope>IDENTIFICATION</scope>
</reference>
<protein>
    <submittedName>
        <fullName evidence="6">Flocculation protein FLO11</fullName>
    </submittedName>
</protein>
<feature type="region of interest" description="Disordered" evidence="1">
    <location>
        <begin position="191"/>
        <end position="269"/>
    </location>
</feature>
<gene>
    <name evidence="6" type="primary">LOC108049326</name>
    <name evidence="4" type="synonym">108049326</name>
</gene>
<dbReference type="OrthoDB" id="7980281at2759"/>
<dbReference type="Proteomes" id="UP001652680">
    <property type="component" value="Unassembled WGS sequence"/>
</dbReference>
<reference evidence="4" key="3">
    <citation type="submission" date="2025-05" db="UniProtKB">
        <authorList>
            <consortium name="EnsemblMetazoa"/>
        </authorList>
    </citation>
    <scope>IDENTIFICATION</scope>
</reference>
<dbReference type="GeneID" id="108049326"/>
<evidence type="ECO:0000313" key="6">
    <source>
        <dbReference type="RefSeq" id="XP_016985957.1"/>
    </source>
</evidence>
<accession>A0A6P4F6N3</accession>
<name>A0A6P4F6N3_DRORH</name>
<evidence type="ECO:0000256" key="2">
    <source>
        <dbReference type="SAM" id="SignalP"/>
    </source>
</evidence>
<evidence type="ECO:0000313" key="5">
    <source>
        <dbReference type="Proteomes" id="UP001652680"/>
    </source>
</evidence>
<feature type="domain" description="Protein TsetseEP" evidence="3">
    <location>
        <begin position="49"/>
        <end position="167"/>
    </location>
</feature>
<dbReference type="Pfam" id="PF05267">
    <property type="entry name" value="DUF725"/>
    <property type="match status" value="1"/>
</dbReference>
<keyword evidence="5" id="KW-1185">Reference proteome</keyword>
<feature type="chain" id="PRO_5028237511" evidence="2">
    <location>
        <begin position="19"/>
        <end position="269"/>
    </location>
</feature>
<dbReference type="RefSeq" id="XP_016985957.1">
    <property type="nucleotide sequence ID" value="XM_017130468.1"/>
</dbReference>
<dbReference type="EnsemblMetazoa" id="XM_017130468.1">
    <property type="protein sequence ID" value="XP_016985957.1"/>
    <property type="gene ID" value="LOC108049326"/>
</dbReference>
<reference evidence="5" key="1">
    <citation type="journal article" date="2021" name="Elife">
        <title>Highly contiguous assemblies of 101 drosophilid genomes.</title>
        <authorList>
            <person name="Kim B.Y."/>
            <person name="Wang J.R."/>
            <person name="Miller D.E."/>
            <person name="Barmina O."/>
            <person name="Delaney E."/>
            <person name="Thompson A."/>
            <person name="Comeault A.A."/>
            <person name="Peede D."/>
            <person name="D'Agostino E.R."/>
            <person name="Pelaez J."/>
            <person name="Aguilar J.M."/>
            <person name="Haji D."/>
            <person name="Matsunaga T."/>
            <person name="Armstrong E.E."/>
            <person name="Zych M."/>
            <person name="Ogawa Y."/>
            <person name="Stamenkovic-Radak M."/>
            <person name="Jelic M."/>
            <person name="Veselinovic M.S."/>
            <person name="Tanaskovic M."/>
            <person name="Eric P."/>
            <person name="Gao J.J."/>
            <person name="Katoh T.K."/>
            <person name="Toda M.J."/>
            <person name="Watabe H."/>
            <person name="Watada M."/>
            <person name="Davis J.S."/>
            <person name="Moyle L.C."/>
            <person name="Manoli G."/>
            <person name="Bertolini E."/>
            <person name="Kostal V."/>
            <person name="Hawley R.S."/>
            <person name="Takahashi A."/>
            <person name="Jones C.D."/>
            <person name="Price D.K."/>
            <person name="Whiteman N."/>
            <person name="Kopp A."/>
            <person name="Matute D.R."/>
            <person name="Petrov D.A."/>
        </authorList>
    </citation>
    <scope>NUCLEOTIDE SEQUENCE [LARGE SCALE GENOMIC DNA]</scope>
</reference>
<dbReference type="AlphaFoldDB" id="A0A6P4F6N3"/>
<feature type="signal peptide" evidence="2">
    <location>
        <begin position="1"/>
        <end position="18"/>
    </location>
</feature>
<proteinExistence type="predicted"/>
<keyword evidence="2" id="KW-0732">Signal</keyword>
<evidence type="ECO:0000313" key="4">
    <source>
        <dbReference type="EnsemblMetazoa" id="XP_016985957.1"/>
    </source>
</evidence>